<dbReference type="InterPro" id="IPR037066">
    <property type="entry name" value="Plug_dom_sf"/>
</dbReference>
<dbReference type="InterPro" id="IPR036942">
    <property type="entry name" value="Beta-barrel_TonB_sf"/>
</dbReference>
<keyword evidence="6" id="KW-0732">Signal</keyword>
<feature type="region of interest" description="Disordered" evidence="13">
    <location>
        <begin position="1"/>
        <end position="22"/>
    </location>
</feature>
<dbReference type="PANTHER" id="PTHR30069">
    <property type="entry name" value="TONB-DEPENDENT OUTER MEMBRANE RECEPTOR"/>
    <property type="match status" value="1"/>
</dbReference>
<dbReference type="InterPro" id="IPR012910">
    <property type="entry name" value="Plug_dom"/>
</dbReference>
<evidence type="ECO:0000259" key="14">
    <source>
        <dbReference type="Pfam" id="PF00593"/>
    </source>
</evidence>
<keyword evidence="9 16" id="KW-0675">Receptor</keyword>
<evidence type="ECO:0000256" key="13">
    <source>
        <dbReference type="SAM" id="MobiDB-lite"/>
    </source>
</evidence>
<keyword evidence="4 11" id="KW-1134">Transmembrane beta strand</keyword>
<evidence type="ECO:0000256" key="11">
    <source>
        <dbReference type="PROSITE-ProRule" id="PRU01360"/>
    </source>
</evidence>
<feature type="compositionally biased region" description="Basic and acidic residues" evidence="13">
    <location>
        <begin position="10"/>
        <end position="22"/>
    </location>
</feature>
<keyword evidence="3 11" id="KW-0813">Transport</keyword>
<proteinExistence type="inferred from homology"/>
<comment type="similarity">
    <text evidence="2 11 12">Belongs to the TonB-dependent receptor family.</text>
</comment>
<dbReference type="InterPro" id="IPR000531">
    <property type="entry name" value="Beta-barrel_TonB"/>
</dbReference>
<evidence type="ECO:0000256" key="6">
    <source>
        <dbReference type="ARBA" id="ARBA00022729"/>
    </source>
</evidence>
<keyword evidence="10 11" id="KW-0998">Cell outer membrane</keyword>
<dbReference type="SUPFAM" id="SSF56935">
    <property type="entry name" value="Porins"/>
    <property type="match status" value="1"/>
</dbReference>
<gene>
    <name evidence="16" type="ORF">ACFFJH_09360</name>
</gene>
<keyword evidence="8 11" id="KW-0472">Membrane</keyword>
<dbReference type="Pfam" id="PF07715">
    <property type="entry name" value="Plug"/>
    <property type="match status" value="1"/>
</dbReference>
<evidence type="ECO:0000256" key="10">
    <source>
        <dbReference type="ARBA" id="ARBA00023237"/>
    </source>
</evidence>
<keyword evidence="17" id="KW-1185">Reference proteome</keyword>
<dbReference type="InterPro" id="IPR039426">
    <property type="entry name" value="TonB-dep_rcpt-like"/>
</dbReference>
<evidence type="ECO:0000313" key="17">
    <source>
        <dbReference type="Proteomes" id="UP001589844"/>
    </source>
</evidence>
<keyword evidence="5 11" id="KW-0812">Transmembrane</keyword>
<evidence type="ECO:0000256" key="3">
    <source>
        <dbReference type="ARBA" id="ARBA00022448"/>
    </source>
</evidence>
<feature type="region of interest" description="Disordered" evidence="13">
    <location>
        <begin position="35"/>
        <end position="58"/>
    </location>
</feature>
<sequence>MNVNAQQVAEQKEETQDPKKVQEVTIKAVKPIQSSVGKNSLSGEELARMPGSSGDPLKGMQNLPGIASGNDGDGGAAVRGTRPSDNAYYVDTLPVGYLFHMGGFVSVFNPDLIRRFDLYSAAWSPQYGDVIGGVFDVALRAPRTDRIGGKVNASLLNSGVLVEGPLSENTSFFLSARRSIIDLFVKEIKDEKEGTSFTFPSYSDVQGRFLWNINQKNRLRFDLSTAQDSVKYNLKEKSIDVQHDPVLLGESSIGNSFSNMAVVLESEPNAKTSNQIALGQMVSHEKTRIGSAGSYAVTSTQHYLREKFSTTLGQNHELTTGVNLSSNLIKLDVDIKNPRCTEFDPNCDATSANYATIKRDQRDNQAAVYIQDRWTFAPQWALTGGLRSTRDDYLKQNVIDPRLGLEYSFTPNTIFSLAVGRHHQEPAREQTLTEIGNPHLKSVRSKQIAFGVAQNLTQGWSWRAEVYKKDFDHFVVSDAIENYRNGASGSAHGLEVLVKKDMGYGLSGFVSVSVSKSKRHNDITGENFSFAYDQPVIANAVLQYKPSEKFQYGARWSYHTGQPDTPIIGTRKDTDGRIRPVYGALNSERFPAYHRLDLRMDYRYSDKLSYYAEIINAYARKNIGRYEYSADYKTRKPEAQMPLFPSVGVEYKF</sequence>
<protein>
    <submittedName>
        <fullName evidence="16">TonB-dependent receptor plug domain-containing protein</fullName>
    </submittedName>
</protein>
<dbReference type="Gene3D" id="2.40.170.20">
    <property type="entry name" value="TonB-dependent receptor, beta-barrel domain"/>
    <property type="match status" value="1"/>
</dbReference>
<comment type="caution">
    <text evidence="16">The sequence shown here is derived from an EMBL/GenBank/DDBJ whole genome shotgun (WGS) entry which is preliminary data.</text>
</comment>
<evidence type="ECO:0000256" key="12">
    <source>
        <dbReference type="RuleBase" id="RU003357"/>
    </source>
</evidence>
<dbReference type="Proteomes" id="UP001589844">
    <property type="component" value="Unassembled WGS sequence"/>
</dbReference>
<accession>A0ABV6IDV9</accession>
<reference evidence="16 17" key="1">
    <citation type="submission" date="2024-09" db="EMBL/GenBank/DDBJ databases">
        <authorList>
            <person name="Sun Q."/>
            <person name="Mori K."/>
        </authorList>
    </citation>
    <scope>NUCLEOTIDE SEQUENCE [LARGE SCALE GENOMIC DNA]</scope>
    <source>
        <strain evidence="16 17">CCM 8677</strain>
    </source>
</reference>
<dbReference type="PANTHER" id="PTHR30069:SF29">
    <property type="entry name" value="HEMOGLOBIN AND HEMOGLOBIN-HAPTOGLOBIN-BINDING PROTEIN 1-RELATED"/>
    <property type="match status" value="1"/>
</dbReference>
<keyword evidence="7 12" id="KW-0798">TonB box</keyword>
<evidence type="ECO:0000256" key="2">
    <source>
        <dbReference type="ARBA" id="ARBA00009810"/>
    </source>
</evidence>
<evidence type="ECO:0000256" key="8">
    <source>
        <dbReference type="ARBA" id="ARBA00023136"/>
    </source>
</evidence>
<dbReference type="EMBL" id="JBHLXJ010000009">
    <property type="protein sequence ID" value="MFC0350011.1"/>
    <property type="molecule type" value="Genomic_DNA"/>
</dbReference>
<evidence type="ECO:0000256" key="1">
    <source>
        <dbReference type="ARBA" id="ARBA00004571"/>
    </source>
</evidence>
<name>A0ABV6IDV9_9BURK</name>
<feature type="domain" description="TonB-dependent receptor-like beta-barrel" evidence="14">
    <location>
        <begin position="259"/>
        <end position="616"/>
    </location>
</feature>
<evidence type="ECO:0000256" key="4">
    <source>
        <dbReference type="ARBA" id="ARBA00022452"/>
    </source>
</evidence>
<dbReference type="Gene3D" id="2.170.130.10">
    <property type="entry name" value="TonB-dependent receptor, plug domain"/>
    <property type="match status" value="1"/>
</dbReference>
<dbReference type="PROSITE" id="PS52016">
    <property type="entry name" value="TONB_DEPENDENT_REC_3"/>
    <property type="match status" value="1"/>
</dbReference>
<organism evidence="16 17">
    <name type="scientific">Undibacterium danionis</name>
    <dbReference type="NCBI Taxonomy" id="1812100"/>
    <lineage>
        <taxon>Bacteria</taxon>
        <taxon>Pseudomonadati</taxon>
        <taxon>Pseudomonadota</taxon>
        <taxon>Betaproteobacteria</taxon>
        <taxon>Burkholderiales</taxon>
        <taxon>Oxalobacteraceae</taxon>
        <taxon>Undibacterium</taxon>
    </lineage>
</organism>
<feature type="domain" description="TonB-dependent receptor plug" evidence="15">
    <location>
        <begin position="39"/>
        <end position="134"/>
    </location>
</feature>
<evidence type="ECO:0000256" key="9">
    <source>
        <dbReference type="ARBA" id="ARBA00023170"/>
    </source>
</evidence>
<evidence type="ECO:0000256" key="7">
    <source>
        <dbReference type="ARBA" id="ARBA00023077"/>
    </source>
</evidence>
<evidence type="ECO:0000313" key="16">
    <source>
        <dbReference type="EMBL" id="MFC0350011.1"/>
    </source>
</evidence>
<dbReference type="RefSeq" id="WP_390211868.1">
    <property type="nucleotide sequence ID" value="NZ_JBHLXJ010000009.1"/>
</dbReference>
<comment type="subcellular location">
    <subcellularLocation>
        <location evidence="1 11">Cell outer membrane</location>
        <topology evidence="1 11">Multi-pass membrane protein</topology>
    </subcellularLocation>
</comment>
<evidence type="ECO:0000256" key="5">
    <source>
        <dbReference type="ARBA" id="ARBA00022692"/>
    </source>
</evidence>
<evidence type="ECO:0000259" key="15">
    <source>
        <dbReference type="Pfam" id="PF07715"/>
    </source>
</evidence>
<dbReference type="Pfam" id="PF00593">
    <property type="entry name" value="TonB_dep_Rec_b-barrel"/>
    <property type="match status" value="1"/>
</dbReference>